<protein>
    <submittedName>
        <fullName evidence="3">Uncharacterized protein</fullName>
    </submittedName>
</protein>
<dbReference type="InterPro" id="IPR002213">
    <property type="entry name" value="UDP_glucos_trans"/>
</dbReference>
<evidence type="ECO:0000313" key="3">
    <source>
        <dbReference type="EnsemblPlants" id="OMERI07G11480.1"/>
    </source>
</evidence>
<dbReference type="PANTHER" id="PTHR11926">
    <property type="entry name" value="GLUCOSYL/GLUCURONOSYL TRANSFERASES"/>
    <property type="match status" value="1"/>
</dbReference>
<dbReference type="Gene3D" id="3.40.50.2000">
    <property type="entry name" value="Glycogen Phosphorylase B"/>
    <property type="match status" value="3"/>
</dbReference>
<dbReference type="SUPFAM" id="SSF53756">
    <property type="entry name" value="UDP-Glycosyltransferase/glycogen phosphorylase"/>
    <property type="match status" value="2"/>
</dbReference>
<sequence length="614" mass="64586">MGTAPAPAHVLVFPWPIQGHLNVMLHLAVALAGAGVHVTFLHTDYNLRRLGAAAAAAAVASPWLRFMSVPDGLPDDHPRTVADLGEISRSLHTAGRAAYRVLLASSSQLVPADAAGGGAFPPVTTVVADALLPFATDVAEEIGVPALAFRTASACSFLAYMSVPRLVELGELPFPPGGDLDEPVRGVPGMEGFLRRRDLPSPCRHHGANNDDAAGLLGRLVEAAVHSGKARALILNTAASLEAPALAHISPRMRDVFAVGPLHAMSPAPAAATSLWRADDGCVAWLDGQADRLVELGELPFPPGGDLDEPVRGVPGMEGFLRRRDLPSPCRHHGANNDDAAGLLGRLVEAAVHSGKARALILNTAASLEAPALAHISPRMRDVFAVGPLHAMSPAPAAATSLWRADDGCVAWLDGQADRSVVYVSLGSLTVITPEQFTEFLSGLVAAGYPFLWVLRPDMVGASQHADLQEAVTAAAGDSKARVVGWAPQPDVLRHRAVGCFLTHAGWNSTLEAAVEGVPTVCWPFFTDQQINSRFVGGVWRTGLDMKDVCDVAVVARMVTEAMESGEIRALAQTVARQLRRDVAEGGSSATELKRLIGFIGELATPIQHAESEV</sequence>
<dbReference type="CDD" id="cd03784">
    <property type="entry name" value="GT1_Gtf-like"/>
    <property type="match status" value="1"/>
</dbReference>
<name>A0A0E0EBC3_9ORYZ</name>
<evidence type="ECO:0000256" key="1">
    <source>
        <dbReference type="ARBA" id="ARBA00009995"/>
    </source>
</evidence>
<dbReference type="GO" id="GO:0080044">
    <property type="term" value="F:quercetin 7-O-glucosyltransferase activity"/>
    <property type="evidence" value="ECO:0007669"/>
    <property type="project" value="TreeGrafter"/>
</dbReference>
<dbReference type="Proteomes" id="UP000008021">
    <property type="component" value="Chromosome 7"/>
</dbReference>
<dbReference type="AlphaFoldDB" id="A0A0E0EBC3"/>
<evidence type="ECO:0000313" key="4">
    <source>
        <dbReference type="Proteomes" id="UP000008021"/>
    </source>
</evidence>
<reference evidence="3" key="2">
    <citation type="submission" date="2018-05" db="EMBL/GenBank/DDBJ databases">
        <title>OmerRS3 (Oryza meridionalis Reference Sequence Version 3).</title>
        <authorList>
            <person name="Zhang J."/>
            <person name="Kudrna D."/>
            <person name="Lee S."/>
            <person name="Talag J."/>
            <person name="Welchert J."/>
            <person name="Wing R.A."/>
        </authorList>
    </citation>
    <scope>NUCLEOTIDE SEQUENCE [LARGE SCALE GENOMIC DNA]</scope>
    <source>
        <strain evidence="3">cv. OR44</strain>
    </source>
</reference>
<comment type="similarity">
    <text evidence="1">Belongs to the UDP-glycosyltransferase family.</text>
</comment>
<dbReference type="FunFam" id="3.40.50.2000:FF:000198">
    <property type="entry name" value="Glycosyltransferase"/>
    <property type="match status" value="1"/>
</dbReference>
<dbReference type="InterPro" id="IPR035595">
    <property type="entry name" value="UDP_glycos_trans_CS"/>
</dbReference>
<keyword evidence="2" id="KW-0808">Transferase</keyword>
<dbReference type="PANTHER" id="PTHR11926:SF1392">
    <property type="entry name" value="GLYCOSYLTRANSFERASE"/>
    <property type="match status" value="1"/>
</dbReference>
<dbReference type="EnsemblPlants" id="OMERI07G11480.1">
    <property type="protein sequence ID" value="OMERI07G11480.1"/>
    <property type="gene ID" value="OMERI07G11480"/>
</dbReference>
<dbReference type="Gramene" id="OMERI07G11480.1">
    <property type="protein sequence ID" value="OMERI07G11480.1"/>
    <property type="gene ID" value="OMERI07G11480"/>
</dbReference>
<dbReference type="eggNOG" id="KOG1192">
    <property type="taxonomic scope" value="Eukaryota"/>
</dbReference>
<keyword evidence="4" id="KW-1185">Reference proteome</keyword>
<dbReference type="Pfam" id="PF00201">
    <property type="entry name" value="UDPGT"/>
    <property type="match status" value="1"/>
</dbReference>
<dbReference type="FunFam" id="3.40.50.2000:FF:000128">
    <property type="entry name" value="Glycosyltransferase"/>
    <property type="match status" value="1"/>
</dbReference>
<dbReference type="HOGENOM" id="CLU_001724_0_0_1"/>
<accession>A0A0E0EBC3</accession>
<organism evidence="3">
    <name type="scientific">Oryza meridionalis</name>
    <dbReference type="NCBI Taxonomy" id="40149"/>
    <lineage>
        <taxon>Eukaryota</taxon>
        <taxon>Viridiplantae</taxon>
        <taxon>Streptophyta</taxon>
        <taxon>Embryophyta</taxon>
        <taxon>Tracheophyta</taxon>
        <taxon>Spermatophyta</taxon>
        <taxon>Magnoliopsida</taxon>
        <taxon>Liliopsida</taxon>
        <taxon>Poales</taxon>
        <taxon>Poaceae</taxon>
        <taxon>BOP clade</taxon>
        <taxon>Oryzoideae</taxon>
        <taxon>Oryzeae</taxon>
        <taxon>Oryzinae</taxon>
        <taxon>Oryza</taxon>
    </lineage>
</organism>
<dbReference type="PROSITE" id="PS00375">
    <property type="entry name" value="UDPGT"/>
    <property type="match status" value="1"/>
</dbReference>
<dbReference type="GO" id="GO:0080043">
    <property type="term" value="F:quercetin 3-O-glucosyltransferase activity"/>
    <property type="evidence" value="ECO:0007669"/>
    <property type="project" value="TreeGrafter"/>
</dbReference>
<proteinExistence type="inferred from homology"/>
<evidence type="ECO:0000256" key="2">
    <source>
        <dbReference type="ARBA" id="ARBA00022679"/>
    </source>
</evidence>
<reference evidence="3" key="1">
    <citation type="submission" date="2015-04" db="UniProtKB">
        <authorList>
            <consortium name="EnsemblPlants"/>
        </authorList>
    </citation>
    <scope>IDENTIFICATION</scope>
</reference>